<dbReference type="EMBL" id="MCFF01000005">
    <property type="protein sequence ID" value="ORZ27159.1"/>
    <property type="molecule type" value="Genomic_DNA"/>
</dbReference>
<protein>
    <recommendedName>
        <fullName evidence="6">DBF4-type domain-containing protein</fullName>
    </recommendedName>
</protein>
<dbReference type="Pfam" id="PF07535">
    <property type="entry name" value="zf-DBF"/>
    <property type="match status" value="1"/>
</dbReference>
<keyword evidence="2 4" id="KW-0863">Zinc-finger</keyword>
<dbReference type="GO" id="GO:0008270">
    <property type="term" value="F:zinc ion binding"/>
    <property type="evidence" value="ECO:0007669"/>
    <property type="project" value="UniProtKB-KW"/>
</dbReference>
<dbReference type="AlphaFoldDB" id="A0A1Y2GXZ4"/>
<dbReference type="SMART" id="SM00586">
    <property type="entry name" value="ZnF_DBF"/>
    <property type="match status" value="1"/>
</dbReference>
<keyword evidence="1" id="KW-0479">Metal-binding</keyword>
<dbReference type="Proteomes" id="UP000193648">
    <property type="component" value="Unassembled WGS sequence"/>
</dbReference>
<dbReference type="GO" id="GO:0005634">
    <property type="term" value="C:nucleus"/>
    <property type="evidence" value="ECO:0007669"/>
    <property type="project" value="UniProtKB-ARBA"/>
</dbReference>
<reference evidence="7 8" key="1">
    <citation type="submission" date="2016-07" db="EMBL/GenBank/DDBJ databases">
        <title>Pervasive Adenine N6-methylation of Active Genes in Fungi.</title>
        <authorList>
            <consortium name="DOE Joint Genome Institute"/>
            <person name="Mondo S.J."/>
            <person name="Dannebaum R.O."/>
            <person name="Kuo R.C."/>
            <person name="Labutti K."/>
            <person name="Haridas S."/>
            <person name="Kuo A."/>
            <person name="Salamov A."/>
            <person name="Ahrendt S.R."/>
            <person name="Lipzen A."/>
            <person name="Sullivan W."/>
            <person name="Andreopoulos W.B."/>
            <person name="Clum A."/>
            <person name="Lindquist E."/>
            <person name="Daum C."/>
            <person name="Ramamoorthy G.K."/>
            <person name="Gryganskyi A."/>
            <person name="Culley D."/>
            <person name="Magnuson J.K."/>
            <person name="James T.Y."/>
            <person name="O'Malley M.A."/>
            <person name="Stajich J.E."/>
            <person name="Spatafora J.W."/>
            <person name="Visel A."/>
            <person name="Grigoriev I.V."/>
        </authorList>
    </citation>
    <scope>NUCLEOTIDE SEQUENCE [LARGE SCALE GENOMIC DNA]</scope>
    <source>
        <strain evidence="7 8">NRRL 3116</strain>
    </source>
</reference>
<evidence type="ECO:0000256" key="2">
    <source>
        <dbReference type="ARBA" id="ARBA00022771"/>
    </source>
</evidence>
<dbReference type="PROSITE" id="PS51265">
    <property type="entry name" value="ZF_DBF4"/>
    <property type="match status" value="1"/>
</dbReference>
<feature type="compositionally biased region" description="Polar residues" evidence="5">
    <location>
        <begin position="623"/>
        <end position="635"/>
    </location>
</feature>
<comment type="caution">
    <text evidence="7">The sequence shown here is derived from an EMBL/GenBank/DDBJ whole genome shotgun (WGS) entry which is preliminary data.</text>
</comment>
<gene>
    <name evidence="7" type="ORF">BCR41DRAFT_393171</name>
</gene>
<dbReference type="FunFam" id="6.10.250.3410:FF:000001">
    <property type="entry name" value="Protein DBF4 homolog A"/>
    <property type="match status" value="1"/>
</dbReference>
<keyword evidence="3" id="KW-0862">Zinc</keyword>
<feature type="compositionally biased region" description="Polar residues" evidence="5">
    <location>
        <begin position="177"/>
        <end position="197"/>
    </location>
</feature>
<evidence type="ECO:0000259" key="6">
    <source>
        <dbReference type="PROSITE" id="PS51265"/>
    </source>
</evidence>
<evidence type="ECO:0000313" key="8">
    <source>
        <dbReference type="Proteomes" id="UP000193648"/>
    </source>
</evidence>
<dbReference type="RefSeq" id="XP_021884906.1">
    <property type="nucleotide sequence ID" value="XM_022028528.1"/>
</dbReference>
<feature type="domain" description="DBF4-type" evidence="6">
    <location>
        <begin position="104"/>
        <end position="153"/>
    </location>
</feature>
<dbReference type="InterPro" id="IPR006572">
    <property type="entry name" value="Znf_DBF"/>
</dbReference>
<name>A0A1Y2GXZ4_9FUNG</name>
<feature type="region of interest" description="Disordered" evidence="5">
    <location>
        <begin position="168"/>
        <end position="202"/>
    </location>
</feature>
<keyword evidence="8" id="KW-1185">Reference proteome</keyword>
<feature type="region of interest" description="Disordered" evidence="5">
    <location>
        <begin position="718"/>
        <end position="740"/>
    </location>
</feature>
<dbReference type="GeneID" id="33570371"/>
<evidence type="ECO:0000256" key="1">
    <source>
        <dbReference type="ARBA" id="ARBA00022723"/>
    </source>
</evidence>
<feature type="region of interest" description="Disordered" evidence="5">
    <location>
        <begin position="756"/>
        <end position="781"/>
    </location>
</feature>
<accession>A0A1Y2GXZ4</accession>
<evidence type="ECO:0000256" key="4">
    <source>
        <dbReference type="PROSITE-ProRule" id="PRU00600"/>
    </source>
</evidence>
<dbReference type="STRING" id="64571.A0A1Y2GXZ4"/>
<dbReference type="GO" id="GO:0003676">
    <property type="term" value="F:nucleic acid binding"/>
    <property type="evidence" value="ECO:0007669"/>
    <property type="project" value="InterPro"/>
</dbReference>
<dbReference type="InParanoid" id="A0A1Y2GXZ4"/>
<dbReference type="OrthoDB" id="21380at2759"/>
<sequence>MAAVDTNIINARAQPHKNLPSFSTKVQAPVLSSTNRPVASSRHNPANVAPIPALNLHCLPPDPQLPNVDSQHYTRYPQQLVKAQKTTQITPKMGPPAALTALKDYSKLGYCENCRRYYEDFDQHISTEQHRRYAQDTTKFEQLDELLATVQRKPKGLPNLLEKDITTDDRAEKDQRSSSANVLNTSVATKTSETDNSFDTKTDIYTENDTQSMATEENVNQLLVGSLGKSFLKASAVTTNDDSNQERQRQPSKLQQEKVVAEEAKEAQVKDNKKDLGEQGDEVADFEIEQSAVPKEEEGVDEGMHEVGDGDNVEKELSSELERLDVSENGEEEQDVGHDEGYEDSIKVAMEEQSTEPIAFPSTEISPLSISRHTVSTDNRLIDKPLLSTPTLKRTSVSQIKAASQIETDATQPDERFLEESNLGTVSTDPVTPIRLALSMTSADTDGLEAAPPTLKNIFAMSEEGSGEEMDDAVALLKSPSAGRNAFARTQGLDLGRGKEKTFTSNIPEGSFKRKLELALAEDAEDMDMHYDFYSRSHLSAIPRTEQSITYDDKLQCNLMSQPSHRYRHQQKYQQQSHTPPYIPAWTSPPALPRHQQGHNLALTSASLPSPIQFGALQPTPPSSRYLTQQGQIDTPNGGALQRQQTRYPGTSADLSSFSIHNNPLQLQQYHCTPVSIPTPAPLLQQMSMQQQQGQYFEGNVDEYITDADYDQSLYKGRLTSSTSPTSPLSHRQFDFSGPSMPSRTLNLMDSFNCSQGTAQMSPRRSPSHHASHRSQTYFPVMSHAEQERERCYHYSRGNRLPEPAGQKKMRNSSSLEEAFEEYGEGCMVFIE</sequence>
<evidence type="ECO:0000256" key="3">
    <source>
        <dbReference type="ARBA" id="ARBA00022833"/>
    </source>
</evidence>
<organism evidence="7 8">
    <name type="scientific">Lobosporangium transversale</name>
    <dbReference type="NCBI Taxonomy" id="64571"/>
    <lineage>
        <taxon>Eukaryota</taxon>
        <taxon>Fungi</taxon>
        <taxon>Fungi incertae sedis</taxon>
        <taxon>Mucoromycota</taxon>
        <taxon>Mortierellomycotina</taxon>
        <taxon>Mortierellomycetes</taxon>
        <taxon>Mortierellales</taxon>
        <taxon>Mortierellaceae</taxon>
        <taxon>Lobosporangium</taxon>
    </lineage>
</organism>
<proteinExistence type="predicted"/>
<feature type="compositionally biased region" description="Low complexity" evidence="5">
    <location>
        <begin position="719"/>
        <end position="730"/>
    </location>
</feature>
<dbReference type="InterPro" id="IPR038545">
    <property type="entry name" value="Znf_DBF_sf"/>
</dbReference>
<feature type="region of interest" description="Disordered" evidence="5">
    <location>
        <begin position="236"/>
        <end position="340"/>
    </location>
</feature>
<feature type="compositionally biased region" description="Acidic residues" evidence="5">
    <location>
        <begin position="278"/>
        <end position="288"/>
    </location>
</feature>
<evidence type="ECO:0000256" key="5">
    <source>
        <dbReference type="SAM" id="MobiDB-lite"/>
    </source>
</evidence>
<feature type="compositionally biased region" description="Basic and acidic residues" evidence="5">
    <location>
        <begin position="294"/>
        <end position="326"/>
    </location>
</feature>
<evidence type="ECO:0000313" key="7">
    <source>
        <dbReference type="EMBL" id="ORZ27159.1"/>
    </source>
</evidence>
<dbReference type="Gene3D" id="6.10.250.3410">
    <property type="entry name" value="DBF zinc finger"/>
    <property type="match status" value="1"/>
</dbReference>
<feature type="region of interest" description="Disordered" evidence="5">
    <location>
        <begin position="613"/>
        <end position="648"/>
    </location>
</feature>
<feature type="compositionally biased region" description="Basic and acidic residues" evidence="5">
    <location>
        <begin position="244"/>
        <end position="277"/>
    </location>
</feature>